<sequence length="131" mass="14052">MGGRGINPKQLQKQMRALGIDMYEIEDVKQVIIRTGDKEIVFNDAQVTVMDAKGAKSYQIVGTPEEKTLSIAEQAAAAGKPVEEAKPAEIPEDDVTLVATQAKVSREMARQALVEAKGDLAEAIMKLAGGQ</sequence>
<name>Q0W5I8_METAR</name>
<protein>
    <recommendedName>
        <fullName evidence="4 5">Nascent polypeptide-associated complex protein</fullName>
    </recommendedName>
</protein>
<evidence type="ECO:0000313" key="7">
    <source>
        <dbReference type="EMBL" id="CAJ36355.1"/>
    </source>
</evidence>
<evidence type="ECO:0000256" key="3">
    <source>
        <dbReference type="ARBA" id="ARBA00022927"/>
    </source>
</evidence>
<dbReference type="Pfam" id="PF01849">
    <property type="entry name" value="NAC"/>
    <property type="match status" value="1"/>
</dbReference>
<dbReference type="InterPro" id="IPR038187">
    <property type="entry name" value="NAC_A/B_dom_sf"/>
</dbReference>
<comment type="subunit">
    <text evidence="4">Homodimer. Interacts with the ribosome. Binds ribosomal RNA.</text>
</comment>
<gene>
    <name evidence="4" type="primary">nac</name>
    <name evidence="7" type="ORF">RCIX1024</name>
</gene>
<evidence type="ECO:0000256" key="2">
    <source>
        <dbReference type="ARBA" id="ARBA00022884"/>
    </source>
</evidence>
<dbReference type="NCBIfam" id="TIGR00264">
    <property type="entry name" value="archaeal-type nascent polypeptide-associated complex protein"/>
    <property type="match status" value="1"/>
</dbReference>
<comment type="similarity">
    <text evidence="4">Belongs to the NAC-alpha family.</text>
</comment>
<evidence type="ECO:0000313" key="8">
    <source>
        <dbReference type="Proteomes" id="UP000000663"/>
    </source>
</evidence>
<accession>Q0W5I8</accession>
<dbReference type="InterPro" id="IPR002715">
    <property type="entry name" value="Nas_poly-pep-assoc_cplx_dom"/>
</dbReference>
<dbReference type="GO" id="GO:0003723">
    <property type="term" value="F:RNA binding"/>
    <property type="evidence" value="ECO:0007669"/>
    <property type="project" value="UniProtKB-UniRule"/>
</dbReference>
<evidence type="ECO:0000259" key="6">
    <source>
        <dbReference type="PROSITE" id="PS51151"/>
    </source>
</evidence>
<keyword evidence="3 4" id="KW-0653">Protein transport</keyword>
<dbReference type="Proteomes" id="UP000000663">
    <property type="component" value="Chromosome"/>
</dbReference>
<dbReference type="HAMAP" id="MF_00814">
    <property type="entry name" value="NAC_arch"/>
    <property type="match status" value="1"/>
</dbReference>
<dbReference type="EMBL" id="AM114193">
    <property type="protein sequence ID" value="CAJ36355.1"/>
    <property type="molecule type" value="Genomic_DNA"/>
</dbReference>
<comment type="function">
    <text evidence="4">Contacts the emerging nascent chain on the ribosome.</text>
</comment>
<keyword evidence="8" id="KW-1185">Reference proteome</keyword>
<proteinExistence type="inferred from homology"/>
<dbReference type="InterPro" id="IPR044034">
    <property type="entry name" value="NAC-like_UBA"/>
</dbReference>
<dbReference type="GO" id="GO:0015031">
    <property type="term" value="P:protein transport"/>
    <property type="evidence" value="ECO:0007669"/>
    <property type="project" value="UniProtKB-UniRule"/>
</dbReference>
<dbReference type="STRING" id="351160.RCIX1024"/>
<dbReference type="InterPro" id="IPR005231">
    <property type="entry name" value="NAC_arc"/>
</dbReference>
<evidence type="ECO:0000256" key="1">
    <source>
        <dbReference type="ARBA" id="ARBA00022448"/>
    </source>
</evidence>
<dbReference type="SMART" id="SM01407">
    <property type="entry name" value="NAC"/>
    <property type="match status" value="1"/>
</dbReference>
<reference evidence="7 8" key="1">
    <citation type="journal article" date="2006" name="Science">
        <title>Genome of rice cluster I archaea -- the key methane producers in the rice rhizosphere.</title>
        <authorList>
            <person name="Erkel C."/>
            <person name="Kube M."/>
            <person name="Reinhardt R."/>
            <person name="Liesack W."/>
        </authorList>
    </citation>
    <scope>NUCLEOTIDE SEQUENCE [LARGE SCALE GENOMIC DNA]</scope>
    <source>
        <strain evidence="8">DSM 22066 / NBRC 105507 / MRE50</strain>
    </source>
</reference>
<dbReference type="PATRIC" id="fig|351160.9.peg.1885"/>
<dbReference type="PROSITE" id="PS51151">
    <property type="entry name" value="NAC_AB"/>
    <property type="match status" value="1"/>
</dbReference>
<evidence type="ECO:0000256" key="4">
    <source>
        <dbReference type="HAMAP-Rule" id="MF_00814"/>
    </source>
</evidence>
<dbReference type="CDD" id="cd14359">
    <property type="entry name" value="UBA_AeNAC"/>
    <property type="match status" value="1"/>
</dbReference>
<feature type="domain" description="NAC-A/B" evidence="6">
    <location>
        <begin position="5"/>
        <end position="73"/>
    </location>
</feature>
<dbReference type="Pfam" id="PF19026">
    <property type="entry name" value="UBA_HYPK"/>
    <property type="match status" value="1"/>
</dbReference>
<keyword evidence="1 4" id="KW-0813">Transport</keyword>
<organism evidence="7 8">
    <name type="scientific">Methanocella arvoryzae (strain DSM 22066 / NBRC 105507 / MRE50)</name>
    <dbReference type="NCBI Taxonomy" id="351160"/>
    <lineage>
        <taxon>Archaea</taxon>
        <taxon>Methanobacteriati</taxon>
        <taxon>Methanobacteriota</taxon>
        <taxon>Stenosarchaea group</taxon>
        <taxon>Methanomicrobia</taxon>
        <taxon>Methanocellales</taxon>
        <taxon>Methanocellaceae</taxon>
        <taxon>Methanocella</taxon>
    </lineage>
</organism>
<dbReference type="KEGG" id="rci:RCIX1024"/>
<evidence type="ECO:0000256" key="5">
    <source>
        <dbReference type="NCBIfam" id="TIGR00264"/>
    </source>
</evidence>
<dbReference type="Gene3D" id="1.10.8.10">
    <property type="entry name" value="DNA helicase RuvA subunit, C-terminal domain"/>
    <property type="match status" value="1"/>
</dbReference>
<dbReference type="Gene3D" id="2.20.70.30">
    <property type="entry name" value="Nascent polypeptide-associated complex domain"/>
    <property type="match status" value="1"/>
</dbReference>
<dbReference type="AlphaFoldDB" id="Q0W5I8"/>
<dbReference type="eggNOG" id="arCOG04061">
    <property type="taxonomic scope" value="Archaea"/>
</dbReference>
<keyword evidence="2 4" id="KW-0694">RNA-binding</keyword>